<evidence type="ECO:0000313" key="3">
    <source>
        <dbReference type="Proteomes" id="UP000825729"/>
    </source>
</evidence>
<organism evidence="2 3">
    <name type="scientific">Aristolochia fimbriata</name>
    <name type="common">White veined hardy Dutchman's pipe vine</name>
    <dbReference type="NCBI Taxonomy" id="158543"/>
    <lineage>
        <taxon>Eukaryota</taxon>
        <taxon>Viridiplantae</taxon>
        <taxon>Streptophyta</taxon>
        <taxon>Embryophyta</taxon>
        <taxon>Tracheophyta</taxon>
        <taxon>Spermatophyta</taxon>
        <taxon>Magnoliopsida</taxon>
        <taxon>Magnoliidae</taxon>
        <taxon>Piperales</taxon>
        <taxon>Aristolochiaceae</taxon>
        <taxon>Aristolochia</taxon>
    </lineage>
</organism>
<gene>
    <name evidence="2" type="ORF">H6P81_003030</name>
</gene>
<dbReference type="Proteomes" id="UP000825729">
    <property type="component" value="Unassembled WGS sequence"/>
</dbReference>
<feature type="region of interest" description="Disordered" evidence="1">
    <location>
        <begin position="73"/>
        <end position="143"/>
    </location>
</feature>
<comment type="caution">
    <text evidence="2">The sequence shown here is derived from an EMBL/GenBank/DDBJ whole genome shotgun (WGS) entry which is preliminary data.</text>
</comment>
<evidence type="ECO:0000256" key="1">
    <source>
        <dbReference type="SAM" id="MobiDB-lite"/>
    </source>
</evidence>
<sequence>MEDRFMCGRQGPGCMGPDLAFITKSGDDDIKCRSDAWRTEIPHPVAVVDSAASSSRDACSGRPLQYRQVSTWVPRVPESREGGKGKQEDVHVTQAKSPPRRPDRIGKERSGSRGIVKENIGRETRVGPCPPASEKVVRFGPNS</sequence>
<feature type="compositionally biased region" description="Basic and acidic residues" evidence="1">
    <location>
        <begin position="77"/>
        <end position="91"/>
    </location>
</feature>
<protein>
    <submittedName>
        <fullName evidence="2">Uncharacterized protein</fullName>
    </submittedName>
</protein>
<proteinExistence type="predicted"/>
<accession>A0AAV7FFL2</accession>
<keyword evidence="3" id="KW-1185">Reference proteome</keyword>
<feature type="compositionally biased region" description="Basic and acidic residues" evidence="1">
    <location>
        <begin position="100"/>
        <end position="125"/>
    </location>
</feature>
<dbReference type="EMBL" id="JAINDJ010000002">
    <property type="protein sequence ID" value="KAG9458522.1"/>
    <property type="molecule type" value="Genomic_DNA"/>
</dbReference>
<dbReference type="AlphaFoldDB" id="A0AAV7FFL2"/>
<reference evidence="2 3" key="1">
    <citation type="submission" date="2021-07" db="EMBL/GenBank/DDBJ databases">
        <title>The Aristolochia fimbriata genome: insights into angiosperm evolution, floral development and chemical biosynthesis.</title>
        <authorList>
            <person name="Jiao Y."/>
        </authorList>
    </citation>
    <scope>NUCLEOTIDE SEQUENCE [LARGE SCALE GENOMIC DNA]</scope>
    <source>
        <strain evidence="2">IBCAS-2021</strain>
        <tissue evidence="2">Leaf</tissue>
    </source>
</reference>
<name>A0AAV7FFL2_ARIFI</name>
<evidence type="ECO:0000313" key="2">
    <source>
        <dbReference type="EMBL" id="KAG9458522.1"/>
    </source>
</evidence>